<dbReference type="GO" id="GO:0015074">
    <property type="term" value="P:DNA integration"/>
    <property type="evidence" value="ECO:0007669"/>
    <property type="project" value="UniProtKB-KW"/>
</dbReference>
<dbReference type="Gene3D" id="1.10.150.130">
    <property type="match status" value="1"/>
</dbReference>
<accession>A0A975HE05</accession>
<dbReference type="CDD" id="cd00801">
    <property type="entry name" value="INT_P4_C"/>
    <property type="match status" value="1"/>
</dbReference>
<organism evidence="6 7">
    <name type="scientific">Rhizorhabdus wittichii</name>
    <dbReference type="NCBI Taxonomy" id="160791"/>
    <lineage>
        <taxon>Bacteria</taxon>
        <taxon>Pseudomonadati</taxon>
        <taxon>Pseudomonadota</taxon>
        <taxon>Alphaproteobacteria</taxon>
        <taxon>Sphingomonadales</taxon>
        <taxon>Sphingomonadaceae</taxon>
        <taxon>Rhizorhabdus</taxon>
    </lineage>
</organism>
<evidence type="ECO:0000256" key="3">
    <source>
        <dbReference type="ARBA" id="ARBA00023125"/>
    </source>
</evidence>
<dbReference type="InterPro" id="IPR053876">
    <property type="entry name" value="Phage_int_M"/>
</dbReference>
<gene>
    <name evidence="6" type="ORF">HRJ34_00005</name>
</gene>
<dbReference type="SUPFAM" id="SSF56349">
    <property type="entry name" value="DNA breaking-rejoining enzymes"/>
    <property type="match status" value="1"/>
</dbReference>
<dbReference type="InterPro" id="IPR011010">
    <property type="entry name" value="DNA_brk_join_enz"/>
</dbReference>
<dbReference type="InterPro" id="IPR038488">
    <property type="entry name" value="Integrase_DNA-bd_sf"/>
</dbReference>
<feature type="compositionally biased region" description="Basic and acidic residues" evidence="4">
    <location>
        <begin position="95"/>
        <end position="109"/>
    </location>
</feature>
<dbReference type="Proteomes" id="UP000664914">
    <property type="component" value="Chromosome"/>
</dbReference>
<dbReference type="PANTHER" id="PTHR30629:SF2">
    <property type="entry name" value="PROPHAGE INTEGRASE INTS-RELATED"/>
    <property type="match status" value="1"/>
</dbReference>
<comment type="similarity">
    <text evidence="1">Belongs to the 'phage' integrase family.</text>
</comment>
<reference evidence="6" key="2">
    <citation type="submission" date="2021-04" db="EMBL/GenBank/DDBJ databases">
        <title>Isolation and genomic analysis of the ibuprofen-degrading bacterium Sphingomonas strain MPO218.</title>
        <authorList>
            <person name="Aulestia M."/>
            <person name="Flores A."/>
            <person name="Mangas E.L."/>
            <person name="Perez-Pulido A.J."/>
            <person name="Santero E."/>
            <person name="Camacho E.M."/>
        </authorList>
    </citation>
    <scope>NUCLEOTIDE SEQUENCE</scope>
    <source>
        <strain evidence="6">MPO218</strain>
    </source>
</reference>
<evidence type="ECO:0000313" key="7">
    <source>
        <dbReference type="Proteomes" id="UP000664914"/>
    </source>
</evidence>
<feature type="region of interest" description="Disordered" evidence="4">
    <location>
        <begin position="95"/>
        <end position="118"/>
    </location>
</feature>
<dbReference type="GO" id="GO:0003677">
    <property type="term" value="F:DNA binding"/>
    <property type="evidence" value="ECO:0007669"/>
    <property type="project" value="UniProtKB-KW"/>
</dbReference>
<dbReference type="GO" id="GO:0006310">
    <property type="term" value="P:DNA recombination"/>
    <property type="evidence" value="ECO:0007669"/>
    <property type="project" value="InterPro"/>
</dbReference>
<proteinExistence type="inferred from homology"/>
<dbReference type="InterPro" id="IPR050808">
    <property type="entry name" value="Phage_Integrase"/>
</dbReference>
<dbReference type="EMBL" id="CP059319">
    <property type="protein sequence ID" value="QTH21961.1"/>
    <property type="molecule type" value="Genomic_DNA"/>
</dbReference>
<evidence type="ECO:0000313" key="6">
    <source>
        <dbReference type="EMBL" id="QTH21961.1"/>
    </source>
</evidence>
<evidence type="ECO:0000256" key="4">
    <source>
        <dbReference type="SAM" id="MobiDB-lite"/>
    </source>
</evidence>
<sequence>MTHYCPPIWGQAWGHLKRAGGIVPLTDIQCRKAAPQEKDYKLSDSGGLYLFVTTKGFKSWRLKYRFAGKEKRLIFGPYPEVSLTEARDRRDDARRLLRDDKDPGVEATKKRAASAASAGSTFEKMARAWHQASLAKWSEHQGNLVLRALVRDVFPEIGALPIAEVTAPMMINLLRKIERRGAIETAKRIRTYCSAVFCFGISEGVTETDPAAIVGKALKPNPPKKKQPAFTDLDQARGVLIKSEEDTAQPLTLLASRLLALTAARPGIIRTALWSEFEGIDWDAPGEDAPEALWRVPASRMKLELDRKGEDAFEHVMPLSRQAVEVLHAVRRLSGRIKLLFPSTRRSIVPMSENAIGYMYNRIGFRGRHVPHGWRAAFSTIMNEWAREHGREGDRAVIDLMLAHVPKGLSSSEAAYNRSQHMTRRRELSQIWADMLMDGLGPANDLVDGRVERLVRAGMRTSK</sequence>
<dbReference type="InterPro" id="IPR010998">
    <property type="entry name" value="Integrase_recombinase_N"/>
</dbReference>
<dbReference type="PANTHER" id="PTHR30629">
    <property type="entry name" value="PROPHAGE INTEGRASE"/>
    <property type="match status" value="1"/>
</dbReference>
<evidence type="ECO:0000256" key="2">
    <source>
        <dbReference type="ARBA" id="ARBA00022908"/>
    </source>
</evidence>
<evidence type="ECO:0000259" key="5">
    <source>
        <dbReference type="PROSITE" id="PS51898"/>
    </source>
</evidence>
<evidence type="ECO:0000256" key="1">
    <source>
        <dbReference type="ARBA" id="ARBA00008857"/>
    </source>
</evidence>
<dbReference type="AlphaFoldDB" id="A0A975HE05"/>
<feature type="domain" description="Tyr recombinase" evidence="5">
    <location>
        <begin position="226"/>
        <end position="433"/>
    </location>
</feature>
<dbReference type="Pfam" id="PF13356">
    <property type="entry name" value="Arm-DNA-bind_3"/>
    <property type="match status" value="1"/>
</dbReference>
<keyword evidence="3 6" id="KW-0238">DNA-binding</keyword>
<name>A0A975HE05_9SPHN</name>
<dbReference type="InterPro" id="IPR002104">
    <property type="entry name" value="Integrase_catalytic"/>
</dbReference>
<dbReference type="InterPro" id="IPR025166">
    <property type="entry name" value="Integrase_DNA_bind_dom"/>
</dbReference>
<keyword evidence="2" id="KW-0229">DNA integration</keyword>
<reference evidence="6" key="1">
    <citation type="submission" date="2020-07" db="EMBL/GenBank/DDBJ databases">
        <authorList>
            <person name="Camacho E."/>
        </authorList>
    </citation>
    <scope>NUCLEOTIDE SEQUENCE</scope>
    <source>
        <strain evidence="6">MPO218</strain>
    </source>
</reference>
<dbReference type="Pfam" id="PF22022">
    <property type="entry name" value="Phage_int_M"/>
    <property type="match status" value="1"/>
</dbReference>
<dbReference type="Gene3D" id="3.30.160.390">
    <property type="entry name" value="Integrase, DNA-binding domain"/>
    <property type="match status" value="1"/>
</dbReference>
<protein>
    <submittedName>
        <fullName evidence="6">Integrase arm-type DNA-binding domain-containing protein</fullName>
    </submittedName>
</protein>
<dbReference type="PROSITE" id="PS51898">
    <property type="entry name" value="TYR_RECOMBINASE"/>
    <property type="match status" value="1"/>
</dbReference>